<name>A0A1J5PCS5_9ZZZZ</name>
<reference evidence="2" key="1">
    <citation type="submission" date="2016-10" db="EMBL/GenBank/DDBJ databases">
        <title>Sequence of Gallionella enrichment culture.</title>
        <authorList>
            <person name="Poehlein A."/>
            <person name="Muehling M."/>
            <person name="Daniel R."/>
        </authorList>
    </citation>
    <scope>NUCLEOTIDE SEQUENCE</scope>
</reference>
<accession>A0A1J5PCS5</accession>
<comment type="caution">
    <text evidence="2">The sequence shown here is derived from an EMBL/GenBank/DDBJ whole genome shotgun (WGS) entry which is preliminary data.</text>
</comment>
<protein>
    <submittedName>
        <fullName evidence="2">Uncharacterized protein</fullName>
    </submittedName>
</protein>
<feature type="compositionally biased region" description="Polar residues" evidence="1">
    <location>
        <begin position="1"/>
        <end position="12"/>
    </location>
</feature>
<sequence length="159" mass="16517">MSINGDTAQVEYTHNGHTERGTASVDRNSITFGNVTIGTRDGSKAALEFSFGTAKQDAILSKAAAPTTNQSPLVGSWTGASTTHTASFQVLSINGRDAQVKYTIDGQSRTGVGDVVNNAVIFGKVVLSVADGLNGKVTFPAPGQQTLSLTVKKFTPKTA</sequence>
<dbReference type="EMBL" id="MLJW01005238">
    <property type="protein sequence ID" value="OIQ68552.1"/>
    <property type="molecule type" value="Genomic_DNA"/>
</dbReference>
<proteinExistence type="predicted"/>
<dbReference type="AlphaFoldDB" id="A0A1J5PCS5"/>
<feature type="region of interest" description="Disordered" evidence="1">
    <location>
        <begin position="1"/>
        <end position="25"/>
    </location>
</feature>
<gene>
    <name evidence="2" type="ORF">GALL_498540</name>
</gene>
<evidence type="ECO:0000313" key="2">
    <source>
        <dbReference type="EMBL" id="OIQ68552.1"/>
    </source>
</evidence>
<organism evidence="2">
    <name type="scientific">mine drainage metagenome</name>
    <dbReference type="NCBI Taxonomy" id="410659"/>
    <lineage>
        <taxon>unclassified sequences</taxon>
        <taxon>metagenomes</taxon>
        <taxon>ecological metagenomes</taxon>
    </lineage>
</organism>
<evidence type="ECO:0000256" key="1">
    <source>
        <dbReference type="SAM" id="MobiDB-lite"/>
    </source>
</evidence>